<accession>A0A841JID7</accession>
<evidence type="ECO:0000313" key="4">
    <source>
        <dbReference type="Proteomes" id="UP000548326"/>
    </source>
</evidence>
<keyword evidence="3" id="KW-1185">Reference proteome</keyword>
<organism evidence="2 4">
    <name type="scientific">Mucilaginibacter lappiensis</name>
    <dbReference type="NCBI Taxonomy" id="354630"/>
    <lineage>
        <taxon>Bacteria</taxon>
        <taxon>Pseudomonadati</taxon>
        <taxon>Bacteroidota</taxon>
        <taxon>Sphingobacteriia</taxon>
        <taxon>Sphingobacteriales</taxon>
        <taxon>Sphingobacteriaceae</taxon>
        <taxon>Mucilaginibacter</taxon>
    </lineage>
</organism>
<dbReference type="Proteomes" id="UP000548326">
    <property type="component" value="Unassembled WGS sequence"/>
</dbReference>
<dbReference type="Proteomes" id="UP000541583">
    <property type="component" value="Unassembled WGS sequence"/>
</dbReference>
<dbReference type="EMBL" id="JACHCB010000027">
    <property type="protein sequence ID" value="MBB6113053.1"/>
    <property type="molecule type" value="Genomic_DNA"/>
</dbReference>
<gene>
    <name evidence="2" type="ORF">HDF22_004850</name>
    <name evidence="1" type="ORF">HDF23_005836</name>
</gene>
<name>A0A841JID7_9SPHI</name>
<protein>
    <submittedName>
        <fullName evidence="2">Uncharacterized protein</fullName>
    </submittedName>
</protein>
<evidence type="ECO:0000313" key="1">
    <source>
        <dbReference type="EMBL" id="MBB6113053.1"/>
    </source>
</evidence>
<proteinExistence type="predicted"/>
<dbReference type="AlphaFoldDB" id="A0A841JID7"/>
<evidence type="ECO:0000313" key="2">
    <source>
        <dbReference type="EMBL" id="MBB6130707.1"/>
    </source>
</evidence>
<reference evidence="3 4" key="1">
    <citation type="submission" date="2020-08" db="EMBL/GenBank/DDBJ databases">
        <title>Genomic Encyclopedia of Type Strains, Phase IV (KMG-V): Genome sequencing to study the core and pangenomes of soil and plant-associated prokaryotes.</title>
        <authorList>
            <person name="Whitman W."/>
        </authorList>
    </citation>
    <scope>NUCLEOTIDE SEQUENCE [LARGE SCALE GENOMIC DNA]</scope>
    <source>
        <strain evidence="1 3">ANJLi2</strain>
        <strain evidence="2 4">MP601</strain>
    </source>
</reference>
<comment type="caution">
    <text evidence="2">The sequence shown here is derived from an EMBL/GenBank/DDBJ whole genome shotgun (WGS) entry which is preliminary data.</text>
</comment>
<dbReference type="RefSeq" id="WP_139332454.1">
    <property type="nucleotide sequence ID" value="NZ_JACHCA010000016.1"/>
</dbReference>
<dbReference type="OrthoDB" id="1441145at2"/>
<sequence>MMENVTEMSDRSAEYHAIAGRWKSDLEFFKIESSFLSRLKQDYYFTRLSAYRHTEELQEAGQKLLKLQDDILWAEAHVDAQLHQLAQVAENKEEENSKKLALTNAKVGHLMINLTHEYQKVKKELFTAVDTIFRELEFQAS</sequence>
<dbReference type="EMBL" id="JACHCA010000016">
    <property type="protein sequence ID" value="MBB6130707.1"/>
    <property type="molecule type" value="Genomic_DNA"/>
</dbReference>
<evidence type="ECO:0000313" key="3">
    <source>
        <dbReference type="Proteomes" id="UP000541583"/>
    </source>
</evidence>